<proteinExistence type="predicted"/>
<comment type="caution">
    <text evidence="1">The sequence shown here is derived from an EMBL/GenBank/DDBJ whole genome shotgun (WGS) entry which is preliminary data.</text>
</comment>
<organism evidence="1 2">
    <name type="scientific">Asaia krungthepensis NRIC 0535</name>
    <dbReference type="NCBI Taxonomy" id="1307925"/>
    <lineage>
        <taxon>Bacteria</taxon>
        <taxon>Pseudomonadati</taxon>
        <taxon>Pseudomonadota</taxon>
        <taxon>Alphaproteobacteria</taxon>
        <taxon>Acetobacterales</taxon>
        <taxon>Acetobacteraceae</taxon>
        <taxon>Asaia</taxon>
    </lineage>
</organism>
<name>A0ABQ0Q6B6_9PROT</name>
<dbReference type="RefSeq" id="WP_264817309.1">
    <property type="nucleotide sequence ID" value="NZ_BAPV01000060.1"/>
</dbReference>
<evidence type="ECO:0000313" key="2">
    <source>
        <dbReference type="Proteomes" id="UP001062776"/>
    </source>
</evidence>
<evidence type="ECO:0000313" key="1">
    <source>
        <dbReference type="EMBL" id="GBQ93276.1"/>
    </source>
</evidence>
<sequence>MSHPDQSREPQTSPRLMRRKRGLFAVLALASTSIASVLACGPFFPEQLLDDRKATLENLPVFSFAQEVVRLLPPAPAPIERASAGSTQPTAQALYDRGANAFRDAQSLDHGLADFEAISHLPEAGTDGVRVKAAFMSGRVHEVLAFAEGQHAEPELAAAARDFALTRQLVAQGWSDPDGLDAASWGEEARLALHTPDGLCGWGEITRHEACERDLTSEQISRALELYLHQAVAGGSSGVDSLSFLLEWISRHPAHLKALAQERLGRDLLSLYVLAYDDGTEPAHAAMRGLAQSASGRKAAPGEKNDLLALAAYRLDQFELAAAFAGDDPAPYAAWVRAKLAIRANDLAGAARAYAQAIKGFPTNTPSGDAAISSRIRSESGVLKLSRGEFVQAFITLFDAAQGDGVYDDGVADASYLAERVLTVDELRAEIDRAIPASPKPPPTHDGASLPPITRGDIMRHILARRLVREGRLEESLAYFPEDDDPRYGWRTEDGRTIFQPFRQWVRAYAKALDDARSRWTRVSRAQGWFEAANLVRIYGMEIMGTEQGPDYAAYGGAYAGGAGRSLYSSDAQDVPEGSLTAQQRADRALKGPFITPDERKRYAESDVTPYARYHYRWVAVGYAEKAADLLPPRSQAFAAVLCQAASWQTDRTSLLYARYLRQGALVSFGRDFGNRCEVAPDFDAARHFALHTRWRRLRERIARHL</sequence>
<dbReference type="EMBL" id="BAPV01000060">
    <property type="protein sequence ID" value="GBQ93276.1"/>
    <property type="molecule type" value="Genomic_DNA"/>
</dbReference>
<keyword evidence="2" id="KW-1185">Reference proteome</keyword>
<dbReference type="Proteomes" id="UP001062776">
    <property type="component" value="Unassembled WGS sequence"/>
</dbReference>
<protein>
    <submittedName>
        <fullName evidence="1">Uncharacterized protein</fullName>
    </submittedName>
</protein>
<gene>
    <name evidence="1" type="ORF">AA0535_2790</name>
</gene>
<reference evidence="1" key="1">
    <citation type="submission" date="2013-04" db="EMBL/GenBank/DDBJ databases">
        <title>The genome sequencing project of 58 acetic acid bacteria.</title>
        <authorList>
            <person name="Okamoto-Kainuma A."/>
            <person name="Ishikawa M."/>
            <person name="Umino S."/>
            <person name="Koizumi Y."/>
            <person name="Shiwa Y."/>
            <person name="Yoshikawa H."/>
            <person name="Matsutani M."/>
            <person name="Matsushita K."/>
        </authorList>
    </citation>
    <scope>NUCLEOTIDE SEQUENCE</scope>
    <source>
        <strain evidence="1">NRIC 0535</strain>
    </source>
</reference>
<accession>A0ABQ0Q6B6</accession>